<reference evidence="3" key="1">
    <citation type="submission" date="2016-11" db="UniProtKB">
        <authorList>
            <consortium name="WormBaseParasite"/>
        </authorList>
    </citation>
    <scope>IDENTIFICATION</scope>
</reference>
<evidence type="ECO:0000313" key="3">
    <source>
        <dbReference type="WBParaSite" id="Hba_01189"/>
    </source>
</evidence>
<sequence length="132" mass="15733">MRYKSIFLLLFFASKILNENRNMTLVYQKQLMNITNSTFKNILRSLKEISRVGGMLEKLVRYSFNFYRVIFETRGWALSWRRIGLFRLTNFLVLQLGPPTAHNAVVCRMESIFRHMSQCDQEMGRFCYAKEV</sequence>
<keyword evidence="2" id="KW-1185">Reference proteome</keyword>
<protein>
    <submittedName>
        <fullName evidence="3">Secreted protein</fullName>
    </submittedName>
</protein>
<name>A0A1I7W960_HETBA</name>
<dbReference type="WBParaSite" id="Hba_01189">
    <property type="protein sequence ID" value="Hba_01189"/>
    <property type="gene ID" value="Hba_01189"/>
</dbReference>
<evidence type="ECO:0000256" key="1">
    <source>
        <dbReference type="SAM" id="SignalP"/>
    </source>
</evidence>
<feature type="signal peptide" evidence="1">
    <location>
        <begin position="1"/>
        <end position="18"/>
    </location>
</feature>
<feature type="chain" id="PRO_5009310502" evidence="1">
    <location>
        <begin position="19"/>
        <end position="132"/>
    </location>
</feature>
<keyword evidence="1" id="KW-0732">Signal</keyword>
<proteinExistence type="predicted"/>
<accession>A0A1I7W960</accession>
<dbReference type="Proteomes" id="UP000095283">
    <property type="component" value="Unplaced"/>
</dbReference>
<dbReference type="AlphaFoldDB" id="A0A1I7W960"/>
<evidence type="ECO:0000313" key="2">
    <source>
        <dbReference type="Proteomes" id="UP000095283"/>
    </source>
</evidence>
<organism evidence="2 3">
    <name type="scientific">Heterorhabditis bacteriophora</name>
    <name type="common">Entomopathogenic nematode worm</name>
    <dbReference type="NCBI Taxonomy" id="37862"/>
    <lineage>
        <taxon>Eukaryota</taxon>
        <taxon>Metazoa</taxon>
        <taxon>Ecdysozoa</taxon>
        <taxon>Nematoda</taxon>
        <taxon>Chromadorea</taxon>
        <taxon>Rhabditida</taxon>
        <taxon>Rhabditina</taxon>
        <taxon>Rhabditomorpha</taxon>
        <taxon>Strongyloidea</taxon>
        <taxon>Heterorhabditidae</taxon>
        <taxon>Heterorhabditis</taxon>
    </lineage>
</organism>